<evidence type="ECO:0000313" key="2">
    <source>
        <dbReference type="EMBL" id="GGH99287.1"/>
    </source>
</evidence>
<evidence type="ECO:0000256" key="1">
    <source>
        <dbReference type="SAM" id="SignalP"/>
    </source>
</evidence>
<evidence type="ECO:0000313" key="4">
    <source>
        <dbReference type="Proteomes" id="UP000621856"/>
    </source>
</evidence>
<keyword evidence="1" id="KW-0732">Signal</keyword>
<organism evidence="2 4">
    <name type="scientific">Aquisalinus luteolus</name>
    <dbReference type="NCBI Taxonomy" id="1566827"/>
    <lineage>
        <taxon>Bacteria</taxon>
        <taxon>Pseudomonadati</taxon>
        <taxon>Pseudomonadota</taxon>
        <taxon>Alphaproteobacteria</taxon>
        <taxon>Parvularculales</taxon>
        <taxon>Parvularculaceae</taxon>
        <taxon>Aquisalinus</taxon>
    </lineage>
</organism>
<reference evidence="2" key="3">
    <citation type="submission" date="2020-09" db="EMBL/GenBank/DDBJ databases">
        <authorList>
            <person name="Sun Q."/>
            <person name="Zhou Y."/>
        </authorList>
    </citation>
    <scope>NUCLEOTIDE SEQUENCE</scope>
    <source>
        <strain evidence="2">CGMCC 1.14984</strain>
    </source>
</reference>
<proteinExistence type="predicted"/>
<feature type="chain" id="PRO_5035249070" description="Lipoprotein" evidence="1">
    <location>
        <begin position="21"/>
        <end position="142"/>
    </location>
</feature>
<evidence type="ECO:0008006" key="6">
    <source>
        <dbReference type="Google" id="ProtNLM"/>
    </source>
</evidence>
<reference evidence="2" key="1">
    <citation type="journal article" date="2014" name="Int. J. Syst. Evol. Microbiol.">
        <title>Complete genome sequence of Corynebacterium casei LMG S-19264T (=DSM 44701T), isolated from a smear-ripened cheese.</title>
        <authorList>
            <consortium name="US DOE Joint Genome Institute (JGI-PGF)"/>
            <person name="Walter F."/>
            <person name="Albersmeier A."/>
            <person name="Kalinowski J."/>
            <person name="Ruckert C."/>
        </authorList>
    </citation>
    <scope>NUCLEOTIDE SEQUENCE</scope>
    <source>
        <strain evidence="2">CGMCC 1.14984</strain>
    </source>
</reference>
<gene>
    <name evidence="3" type="ORF">FF098_012395</name>
    <name evidence="2" type="ORF">GCM10011355_24890</name>
</gene>
<sequence>MSVLKISALTASLAALPLLAACSSAPSEAQQERTAMVEARKGEQVNNVCFAGQIDSFSTVNDRAVVVRTGVRDRYLLETASCFGLGNALSLQIENRGGCLSRGDNLIAYDSAFGNDGVGMKPSRCLITGIYEWKDEEEMAAQ</sequence>
<accession>A0A8J3A8X4</accession>
<keyword evidence="5" id="KW-1185">Reference proteome</keyword>
<reference evidence="3 5" key="2">
    <citation type="submission" date="2020-02" db="EMBL/GenBank/DDBJ databases">
        <title>Genome sequence of Parvularcula flava strain NH6-79.</title>
        <authorList>
            <person name="Abdul Karim M.H."/>
            <person name="Lam M.Q."/>
            <person name="Chen S.J."/>
            <person name="Yahya A."/>
            <person name="Shahir S."/>
            <person name="Shamsir M.S."/>
            <person name="Chong C.S."/>
        </authorList>
    </citation>
    <scope>NUCLEOTIDE SEQUENCE [LARGE SCALE GENOMIC DNA]</scope>
    <source>
        <strain evidence="3 5">NH6-79</strain>
    </source>
</reference>
<evidence type="ECO:0000313" key="5">
    <source>
        <dbReference type="Proteomes" id="UP000818603"/>
    </source>
</evidence>
<comment type="caution">
    <text evidence="2">The sequence shown here is derived from an EMBL/GenBank/DDBJ whole genome shotgun (WGS) entry which is preliminary data.</text>
</comment>
<dbReference type="Pfam" id="PF20101">
    <property type="entry name" value="DUF6491"/>
    <property type="match status" value="1"/>
</dbReference>
<dbReference type="Proteomes" id="UP000818603">
    <property type="component" value="Unassembled WGS sequence"/>
</dbReference>
<protein>
    <recommendedName>
        <fullName evidence="6">Lipoprotein</fullName>
    </recommendedName>
</protein>
<name>A0A8J3A8X4_9PROT</name>
<dbReference type="EMBL" id="VCJR02000002">
    <property type="protein sequence ID" value="NHK28711.1"/>
    <property type="molecule type" value="Genomic_DNA"/>
</dbReference>
<dbReference type="PROSITE" id="PS51257">
    <property type="entry name" value="PROKAR_LIPOPROTEIN"/>
    <property type="match status" value="1"/>
</dbReference>
<feature type="signal peptide" evidence="1">
    <location>
        <begin position="1"/>
        <end position="20"/>
    </location>
</feature>
<dbReference type="Proteomes" id="UP000621856">
    <property type="component" value="Unassembled WGS sequence"/>
</dbReference>
<dbReference type="AlphaFoldDB" id="A0A8J3A8X4"/>
<dbReference type="RefSeq" id="WP_155140943.1">
    <property type="nucleotide sequence ID" value="NZ_BMGZ01000002.1"/>
</dbReference>
<dbReference type="EMBL" id="BMGZ01000002">
    <property type="protein sequence ID" value="GGH99287.1"/>
    <property type="molecule type" value="Genomic_DNA"/>
</dbReference>
<evidence type="ECO:0000313" key="3">
    <source>
        <dbReference type="EMBL" id="NHK28711.1"/>
    </source>
</evidence>
<dbReference type="InterPro" id="IPR045500">
    <property type="entry name" value="DUF6491"/>
</dbReference>